<evidence type="ECO:0000259" key="3">
    <source>
        <dbReference type="Pfam" id="PF06580"/>
    </source>
</evidence>
<keyword evidence="5" id="KW-0808">Transferase</keyword>
<dbReference type="EMBL" id="CP107006">
    <property type="protein sequence ID" value="UYQ95975.1"/>
    <property type="molecule type" value="Genomic_DNA"/>
</dbReference>
<dbReference type="PANTHER" id="PTHR34220">
    <property type="entry name" value="SENSOR HISTIDINE KINASE YPDA"/>
    <property type="match status" value="1"/>
</dbReference>
<keyword evidence="6" id="KW-1185">Reference proteome</keyword>
<organism evidence="5 6">
    <name type="scientific">Chitinophaga horti</name>
    <dbReference type="NCBI Taxonomy" id="2920382"/>
    <lineage>
        <taxon>Bacteria</taxon>
        <taxon>Pseudomonadati</taxon>
        <taxon>Bacteroidota</taxon>
        <taxon>Chitinophagia</taxon>
        <taxon>Chitinophagales</taxon>
        <taxon>Chitinophagaceae</taxon>
        <taxon>Chitinophaga</taxon>
    </lineage>
</organism>
<keyword evidence="2" id="KW-0812">Transmembrane</keyword>
<keyword evidence="2" id="KW-1133">Transmembrane helix</keyword>
<dbReference type="Pfam" id="PF06580">
    <property type="entry name" value="His_kinase"/>
    <property type="match status" value="1"/>
</dbReference>
<dbReference type="InterPro" id="IPR050640">
    <property type="entry name" value="Bact_2-comp_sensor_kinase"/>
</dbReference>
<evidence type="ECO:0000256" key="2">
    <source>
        <dbReference type="SAM" id="Phobius"/>
    </source>
</evidence>
<dbReference type="GO" id="GO:0016301">
    <property type="term" value="F:kinase activity"/>
    <property type="evidence" value="ECO:0007669"/>
    <property type="project" value="UniProtKB-KW"/>
</dbReference>
<dbReference type="Proteomes" id="UP001162741">
    <property type="component" value="Chromosome"/>
</dbReference>
<dbReference type="Gene3D" id="3.30.565.10">
    <property type="entry name" value="Histidine kinase-like ATPase, C-terminal domain"/>
    <property type="match status" value="1"/>
</dbReference>
<dbReference type="InterPro" id="IPR011110">
    <property type="entry name" value="Reg_prop"/>
</dbReference>
<feature type="domain" description="Two component regulator three Y" evidence="4">
    <location>
        <begin position="626"/>
        <end position="673"/>
    </location>
</feature>
<dbReference type="InterPro" id="IPR011123">
    <property type="entry name" value="Y_Y_Y"/>
</dbReference>
<dbReference type="InterPro" id="IPR036322">
    <property type="entry name" value="WD40_repeat_dom_sf"/>
</dbReference>
<dbReference type="Pfam" id="PF07495">
    <property type="entry name" value="Y_Y_Y"/>
    <property type="match status" value="1"/>
</dbReference>
<feature type="transmembrane region" description="Helical" evidence="2">
    <location>
        <begin position="691"/>
        <end position="713"/>
    </location>
</feature>
<dbReference type="Pfam" id="PF07494">
    <property type="entry name" value="Reg_prop"/>
    <property type="match status" value="2"/>
</dbReference>
<evidence type="ECO:0000259" key="4">
    <source>
        <dbReference type="Pfam" id="PF07495"/>
    </source>
</evidence>
<gene>
    <name evidence="5" type="ORF">MKQ68_11970</name>
</gene>
<dbReference type="InterPro" id="IPR036890">
    <property type="entry name" value="HATPase_C_sf"/>
</dbReference>
<dbReference type="PANTHER" id="PTHR34220:SF7">
    <property type="entry name" value="SENSOR HISTIDINE KINASE YPDA"/>
    <property type="match status" value="1"/>
</dbReference>
<dbReference type="SUPFAM" id="SSF63829">
    <property type="entry name" value="Calcium-dependent phosphotriesterase"/>
    <property type="match status" value="1"/>
</dbReference>
<protein>
    <submittedName>
        <fullName evidence="5">Histidine kinase</fullName>
    </submittedName>
</protein>
<dbReference type="SUPFAM" id="SSF55874">
    <property type="entry name" value="ATPase domain of HSP90 chaperone/DNA topoisomerase II/histidine kinase"/>
    <property type="match status" value="1"/>
</dbReference>
<keyword evidence="2" id="KW-0472">Membrane</keyword>
<accession>A0ABY6J8F2</accession>
<reference evidence="5" key="1">
    <citation type="submission" date="2022-10" db="EMBL/GenBank/DDBJ databases">
        <title>Chitinophaga sp. nov., isolated from soil.</title>
        <authorList>
            <person name="Jeon C.O."/>
        </authorList>
    </citation>
    <scope>NUCLEOTIDE SEQUENCE</scope>
    <source>
        <strain evidence="5">R8</strain>
    </source>
</reference>
<sequence length="944" mass="107217">MIVKPAAGQEFNYRHYNERDGLAGPVVYSMVQDKEGFMWFATETGVSRFDGTHFKNFTTADGLSNNEIIRLFCDSKGRVWLAPYKHSVCYYQNGYIHTQRNDSMLNKLYLNGYIVGIVENAQRQISIIDKSNLFQITPDDKVSYPTRFVMTGAGMVSMSISHTGRHYFMYRWGILEYKNNRFHHVFELPHSAMVSGVQCIMEDDMLGFIVRPNVYRIISTKYGLDYEMDVPALNTACRLNDSLILMNSVRGGEVFNIIRRKVVSTYLPNKNVSNVLRDREGNVWVATLNDGVYRISSDQFRNVLKTSGNNQKVSVYSLKKHGGQIHSGTDLGYFTLQPTEDGFSVEQDQFVRRPVTHMAAHNDLLMLSLGQSLVVKKGNRPPHTLTSYGPIKGLAIKNDREVIVAGPDGIHLMEIDKPNKIHAQLGHNAASALYYRNDSIYYGALTGLELLPKPGGDVFRFSDTSELLKGSVRAIKEGSGWIWVATDKGVTALLGNKIVRHLSKEDGLISNNVRCIEAHDSVLWIGTDKGLDHVVLSGRRTNVVHYTQADGLASDMVNSILLDGDRIYAGTQEGITYFDRHMGAPYSRCDLRLLMVRINGKKEDPANLPMLNYRNNNVHLEYAALSYKSEGDITYYYRLKEQDSSWKQIRQTSLDLISLPPGRYNLELYAVNRFGLQSATLTLPLAVEGPFWLNLWFMLLAAVLLIGLTWLFISWRLRILRKKETAEREVTRQLQELEQKALRAQMNPHFIFNCLNSVQEFIIDQDMESANRYLSRFARLIRQTLDMSMQHNITIQDEVRYLRTYLELEQMRFQQRFSFSISVDAGINVEEAMWPGMVLQPIVENAVHHGIRGLKEKEGQVTIVFKLAQRNIICMVTDNGVGRNATTRDRPSGHVSWGTRITRERISMMNKSISSSIGIKVNDLPDGQGTSVEVRYPLITGGTN</sequence>
<dbReference type="InterPro" id="IPR015943">
    <property type="entry name" value="WD40/YVTN_repeat-like_dom_sf"/>
</dbReference>
<evidence type="ECO:0000313" key="5">
    <source>
        <dbReference type="EMBL" id="UYQ95975.1"/>
    </source>
</evidence>
<dbReference type="RefSeq" id="WP_264283642.1">
    <property type="nucleotide sequence ID" value="NZ_CP107006.1"/>
</dbReference>
<name>A0ABY6J8F2_9BACT</name>
<proteinExistence type="predicted"/>
<feature type="coiled-coil region" evidence="1">
    <location>
        <begin position="720"/>
        <end position="747"/>
    </location>
</feature>
<dbReference type="InterPro" id="IPR010559">
    <property type="entry name" value="Sig_transdc_His_kin_internal"/>
</dbReference>
<keyword evidence="1" id="KW-0175">Coiled coil</keyword>
<dbReference type="Gene3D" id="2.130.10.10">
    <property type="entry name" value="YVTN repeat-like/Quinoprotein amine dehydrogenase"/>
    <property type="match status" value="3"/>
</dbReference>
<evidence type="ECO:0000256" key="1">
    <source>
        <dbReference type="SAM" id="Coils"/>
    </source>
</evidence>
<dbReference type="InterPro" id="IPR013783">
    <property type="entry name" value="Ig-like_fold"/>
</dbReference>
<dbReference type="SUPFAM" id="SSF50978">
    <property type="entry name" value="WD40 repeat-like"/>
    <property type="match status" value="1"/>
</dbReference>
<evidence type="ECO:0000313" key="6">
    <source>
        <dbReference type="Proteomes" id="UP001162741"/>
    </source>
</evidence>
<keyword evidence="5" id="KW-0418">Kinase</keyword>
<dbReference type="Gene3D" id="2.60.40.10">
    <property type="entry name" value="Immunoglobulins"/>
    <property type="match status" value="1"/>
</dbReference>
<feature type="domain" description="Signal transduction histidine kinase internal region" evidence="3">
    <location>
        <begin position="738"/>
        <end position="817"/>
    </location>
</feature>